<proteinExistence type="predicted"/>
<dbReference type="OrthoDB" id="9771071at2"/>
<keyword evidence="2" id="KW-0472">Membrane</keyword>
<dbReference type="Gene3D" id="2.40.160.50">
    <property type="entry name" value="membrane protein fhac: a member of the omp85/tpsb transporter family"/>
    <property type="match status" value="1"/>
</dbReference>
<dbReference type="Pfam" id="PF01103">
    <property type="entry name" value="Omp85"/>
    <property type="match status" value="1"/>
</dbReference>
<keyword evidence="6" id="KW-1185">Reference proteome</keyword>
<evidence type="ECO:0000256" key="2">
    <source>
        <dbReference type="ARBA" id="ARBA00023136"/>
    </source>
</evidence>
<dbReference type="AlphaFoldDB" id="A0A1I5RF78"/>
<organism evidence="5 6">
    <name type="scientific">Pseudarcicella hirudinis</name>
    <dbReference type="NCBI Taxonomy" id="1079859"/>
    <lineage>
        <taxon>Bacteria</taxon>
        <taxon>Pseudomonadati</taxon>
        <taxon>Bacteroidota</taxon>
        <taxon>Cytophagia</taxon>
        <taxon>Cytophagales</taxon>
        <taxon>Flectobacillaceae</taxon>
        <taxon>Pseudarcicella</taxon>
    </lineage>
</organism>
<comment type="subcellular location">
    <subcellularLocation>
        <location evidence="1">Membrane</location>
    </subcellularLocation>
</comment>
<feature type="chain" id="PRO_5011544417" evidence="3">
    <location>
        <begin position="21"/>
        <end position="377"/>
    </location>
</feature>
<reference evidence="5 6" key="1">
    <citation type="submission" date="2016-10" db="EMBL/GenBank/DDBJ databases">
        <authorList>
            <person name="de Groot N.N."/>
        </authorList>
    </citation>
    <scope>NUCLEOTIDE SEQUENCE [LARGE SCALE GENOMIC DNA]</scope>
    <source>
        <strain evidence="6">E92,LMG 26720,CCM 7988</strain>
    </source>
</reference>
<keyword evidence="3" id="KW-0732">Signal</keyword>
<protein>
    <submittedName>
        <fullName evidence="5">Surface antigen</fullName>
    </submittedName>
</protein>
<dbReference type="EMBL" id="FOXH01000004">
    <property type="protein sequence ID" value="SFP56606.1"/>
    <property type="molecule type" value="Genomic_DNA"/>
</dbReference>
<evidence type="ECO:0000313" key="5">
    <source>
        <dbReference type="EMBL" id="SFP56606.1"/>
    </source>
</evidence>
<sequence>MNKFHCLLFLFFLSFCQIRATDLPDSTRFQKLSNSRLVHFFTGHKYLISPYLLYMPETNWVFGAGVKRFLNAGGENDTLTRVSNTAVFLQYSLNQQIIFEHNYQIFTNKEKYYVFGFYGFSRFPVYYYGAGKDARLENQEQITYDLIRFDNLTLRKIRPYTFAGLGWRFFNMYNIHGQPNGIMEKENVSGSQGSRISGLNASVLYDSRDNVLTTSNGIFAQIEFSYHAGFTGSTHNFQRWMIDLRKFIKPFKNREDVIAFQAYSMLNNGDVPFNELGLLGGDMIMRGYYLGSYRDKNLLAFQGEYRLQVLKRWGLAGFAGMGKVDESISGLNFQNVLPSYGAGLRFKINRKENVNLRIDYGFGNGQQNLYFFIAEAF</sequence>
<dbReference type="STRING" id="1079859.SAMN04515674_10425"/>
<dbReference type="GO" id="GO:0019867">
    <property type="term" value="C:outer membrane"/>
    <property type="evidence" value="ECO:0007669"/>
    <property type="project" value="InterPro"/>
</dbReference>
<feature type="domain" description="Bacterial surface antigen (D15)" evidence="4">
    <location>
        <begin position="164"/>
        <end position="377"/>
    </location>
</feature>
<feature type="signal peptide" evidence="3">
    <location>
        <begin position="1"/>
        <end position="20"/>
    </location>
</feature>
<evidence type="ECO:0000256" key="3">
    <source>
        <dbReference type="SAM" id="SignalP"/>
    </source>
</evidence>
<dbReference type="Proteomes" id="UP000199306">
    <property type="component" value="Unassembled WGS sequence"/>
</dbReference>
<accession>A0A1I5RF78</accession>
<evidence type="ECO:0000313" key="6">
    <source>
        <dbReference type="Proteomes" id="UP000199306"/>
    </source>
</evidence>
<gene>
    <name evidence="5" type="ORF">SAMN04515674_10425</name>
</gene>
<dbReference type="InterPro" id="IPR000184">
    <property type="entry name" value="Bac_surfAg_D15"/>
</dbReference>
<evidence type="ECO:0000259" key="4">
    <source>
        <dbReference type="Pfam" id="PF01103"/>
    </source>
</evidence>
<evidence type="ECO:0000256" key="1">
    <source>
        <dbReference type="ARBA" id="ARBA00004370"/>
    </source>
</evidence>
<dbReference type="RefSeq" id="WP_092015130.1">
    <property type="nucleotide sequence ID" value="NZ_FOXH01000004.1"/>
</dbReference>
<name>A0A1I5RF78_9BACT</name>